<evidence type="ECO:0000313" key="6">
    <source>
        <dbReference type="Proteomes" id="UP000728032"/>
    </source>
</evidence>
<dbReference type="OrthoDB" id="295078at2759"/>
<evidence type="ECO:0000256" key="2">
    <source>
        <dbReference type="SAM" id="Coils"/>
    </source>
</evidence>
<dbReference type="SMART" id="SM00164">
    <property type="entry name" value="TBC"/>
    <property type="match status" value="1"/>
</dbReference>
<dbReference type="Pfam" id="PF00566">
    <property type="entry name" value="RabGAP-TBC"/>
    <property type="match status" value="1"/>
</dbReference>
<evidence type="ECO:0000313" key="5">
    <source>
        <dbReference type="EMBL" id="CAD7656363.1"/>
    </source>
</evidence>
<proteinExistence type="predicted"/>
<gene>
    <name evidence="5" type="ORF">ONB1V03_LOCUS13000</name>
</gene>
<evidence type="ECO:0000259" key="4">
    <source>
        <dbReference type="PROSITE" id="PS50086"/>
    </source>
</evidence>
<dbReference type="AlphaFoldDB" id="A0A7R9MB11"/>
<dbReference type="PROSITE" id="PS50086">
    <property type="entry name" value="TBC_RABGAP"/>
    <property type="match status" value="1"/>
</dbReference>
<dbReference type="PANTHER" id="PTHR47219">
    <property type="entry name" value="RAB GTPASE-ACTIVATING PROTEIN 1-LIKE"/>
    <property type="match status" value="1"/>
</dbReference>
<dbReference type="InterPro" id="IPR022164">
    <property type="entry name" value="Kinesin-like"/>
</dbReference>
<reference evidence="5" key="1">
    <citation type="submission" date="2020-11" db="EMBL/GenBank/DDBJ databases">
        <authorList>
            <person name="Tran Van P."/>
        </authorList>
    </citation>
    <scope>NUCLEOTIDE SEQUENCE</scope>
</reference>
<dbReference type="Proteomes" id="UP000728032">
    <property type="component" value="Unassembled WGS sequence"/>
</dbReference>
<feature type="region of interest" description="Disordered" evidence="3">
    <location>
        <begin position="647"/>
        <end position="671"/>
    </location>
</feature>
<dbReference type="InterPro" id="IPR000195">
    <property type="entry name" value="Rab-GAP-TBC_dom"/>
</dbReference>
<dbReference type="Pfam" id="PF12473">
    <property type="entry name" value="DUF3694"/>
    <property type="match status" value="1"/>
</dbReference>
<dbReference type="EMBL" id="OC925827">
    <property type="protein sequence ID" value="CAD7656363.1"/>
    <property type="molecule type" value="Genomic_DNA"/>
</dbReference>
<dbReference type="GO" id="GO:0005096">
    <property type="term" value="F:GTPase activator activity"/>
    <property type="evidence" value="ECO:0007669"/>
    <property type="project" value="UniProtKB-KW"/>
</dbReference>
<dbReference type="Gene3D" id="1.10.10.750">
    <property type="entry name" value="Ypt/Rab-GAP domain of gyp1p, domain 1"/>
    <property type="match status" value="1"/>
</dbReference>
<dbReference type="FunFam" id="1.10.10.750:FF:000004">
    <property type="entry name" value="Putative rab gtpase-activating protein 1"/>
    <property type="match status" value="1"/>
</dbReference>
<keyword evidence="1" id="KW-0343">GTPase activation</keyword>
<dbReference type="Gene3D" id="1.10.8.270">
    <property type="entry name" value="putative rabgap domain of human tbc1 domain family member 14 like domains"/>
    <property type="match status" value="1"/>
</dbReference>
<sequence length="700" mass="80980">MIPIGLLSMTRHNVPMDNSRKNVTQWQIIGVWNPSEPLFEVLNTETPRDTRVYFTIAVDLVVQGIQEPVRFVFEAKAKIVNTSATDKFWINIPTLSKGKPLHEQFHVQLREKTNSEPNSRFDVVSCFSATQLSHQRHKLALRLRHEGQQGGDRLEGHRSSVTSLPTPSNDESEDNDEPLPSGTGVVSKECSQTELDDYHKCVFLWEGWSELLNKWHQNLSQRPKQVQTLVKRGIPEALRGEVWQLLAGCQDETTLMEQYKVLINRESPYEKYIERDINRTFPAHEFFKESGSLGQDSLFKLCKAYSNYDTEIGYCQGLSFLIASLLLHMPEEQAFCVLVKIMNEYGLRNLFRNGFEELQLKFYQLERAMDSLMPELYSHFADLGVEAHMYASQWFLTLFTAKFPLHVVFPILDLFLLDRMDTIFQIALALLSISKKDLLALDFEGVLKYFRVSLPKKFRTEENGKFLLRTAVAIKLKKLKKYEKEYQIWKESTKVENPIDRLEKENKRLLESSLRLEQENDDLAQELLTTCNSKIRLRSDLDKVEDKADTLSTELLTTRGLLVEVEDEKKRLEDEVKCLKEMCRRELERAEMEISRNAKIIVEYKQICSQLQSRFESEQSSSRESLSKMLEKVRNCERCAQLFTNNGPNKEINGDNSDDNMTDGSVNGSPNQLQLKIDELETELVKAKVALVESECRNEI</sequence>
<feature type="region of interest" description="Disordered" evidence="3">
    <location>
        <begin position="147"/>
        <end position="187"/>
    </location>
</feature>
<evidence type="ECO:0000256" key="3">
    <source>
        <dbReference type="SAM" id="MobiDB-lite"/>
    </source>
</evidence>
<keyword evidence="2" id="KW-0175">Coiled coil</keyword>
<dbReference type="InterPro" id="IPR035969">
    <property type="entry name" value="Rab-GAP_TBC_sf"/>
</dbReference>
<accession>A0A7R9MB11</accession>
<dbReference type="Gene3D" id="1.10.472.80">
    <property type="entry name" value="Ypt/Rab-GAP domain of gyp1p, domain 3"/>
    <property type="match status" value="1"/>
</dbReference>
<dbReference type="EMBL" id="CAJPVJ010011002">
    <property type="protein sequence ID" value="CAG2173550.1"/>
    <property type="molecule type" value="Genomic_DNA"/>
</dbReference>
<dbReference type="InterPro" id="IPR050302">
    <property type="entry name" value="Rab_GAP_TBC_domain"/>
</dbReference>
<dbReference type="FunFam" id="1.10.472.80:FF:000027">
    <property type="entry name" value="GTPase activating protein (Evi5)"/>
    <property type="match status" value="1"/>
</dbReference>
<dbReference type="PANTHER" id="PTHR47219:SF9">
    <property type="entry name" value="GTPASE ACTIVATING PROTEIN AND CENTROSOME-ASSOCIATED, ISOFORM B"/>
    <property type="match status" value="1"/>
</dbReference>
<feature type="compositionally biased region" description="Polar residues" evidence="3">
    <location>
        <begin position="662"/>
        <end position="671"/>
    </location>
</feature>
<organism evidence="5">
    <name type="scientific">Oppiella nova</name>
    <dbReference type="NCBI Taxonomy" id="334625"/>
    <lineage>
        <taxon>Eukaryota</taxon>
        <taxon>Metazoa</taxon>
        <taxon>Ecdysozoa</taxon>
        <taxon>Arthropoda</taxon>
        <taxon>Chelicerata</taxon>
        <taxon>Arachnida</taxon>
        <taxon>Acari</taxon>
        <taxon>Acariformes</taxon>
        <taxon>Sarcoptiformes</taxon>
        <taxon>Oribatida</taxon>
        <taxon>Brachypylina</taxon>
        <taxon>Oppioidea</taxon>
        <taxon>Oppiidae</taxon>
        <taxon>Oppiella</taxon>
    </lineage>
</organism>
<feature type="compositionally biased region" description="Polar residues" evidence="3">
    <location>
        <begin position="159"/>
        <end position="169"/>
    </location>
</feature>
<dbReference type="FunFam" id="1.10.8.270:FF:000001">
    <property type="entry name" value="TBC1 domain family member 1"/>
    <property type="match status" value="1"/>
</dbReference>
<feature type="domain" description="Rab-GAP TBC" evidence="4">
    <location>
        <begin position="233"/>
        <end position="419"/>
    </location>
</feature>
<name>A0A7R9MB11_9ACAR</name>
<feature type="compositionally biased region" description="Basic and acidic residues" evidence="3">
    <location>
        <begin position="147"/>
        <end position="158"/>
    </location>
</feature>
<dbReference type="SUPFAM" id="SSF47923">
    <property type="entry name" value="Ypt/Rab-GAP domain of gyp1p"/>
    <property type="match status" value="2"/>
</dbReference>
<protein>
    <recommendedName>
        <fullName evidence="4">Rab-GAP TBC domain-containing protein</fullName>
    </recommendedName>
</protein>
<keyword evidence="6" id="KW-1185">Reference proteome</keyword>
<evidence type="ECO:0000256" key="1">
    <source>
        <dbReference type="ARBA" id="ARBA00022468"/>
    </source>
</evidence>
<feature type="coiled-coil region" evidence="2">
    <location>
        <begin position="499"/>
        <end position="589"/>
    </location>
</feature>
<dbReference type="GO" id="GO:0031267">
    <property type="term" value="F:small GTPase binding"/>
    <property type="evidence" value="ECO:0007669"/>
    <property type="project" value="TreeGrafter"/>
</dbReference>